<dbReference type="GO" id="GO:0046872">
    <property type="term" value="F:metal ion binding"/>
    <property type="evidence" value="ECO:0007669"/>
    <property type="project" value="UniProtKB-UniRule"/>
</dbReference>
<comment type="similarity">
    <text evidence="1 4">Belongs to the AAA ATPase family.</text>
</comment>
<keyword evidence="4" id="KW-0963">Cytoplasm</keyword>
<protein>
    <recommendedName>
        <fullName evidence="4">Vesicle-fusing ATPase</fullName>
        <ecNumber evidence="4">3.6.4.6</ecNumber>
    </recommendedName>
</protein>
<dbReference type="GO" id="GO:0005524">
    <property type="term" value="F:ATP binding"/>
    <property type="evidence" value="ECO:0007669"/>
    <property type="project" value="UniProtKB-UniRule"/>
</dbReference>
<keyword evidence="4" id="KW-0378">Hydrolase</keyword>
<comment type="catalytic activity">
    <reaction evidence="4">
        <text>ATP + H2O = ADP + phosphate + H(+)</text>
        <dbReference type="Rhea" id="RHEA:13065"/>
        <dbReference type="ChEBI" id="CHEBI:15377"/>
        <dbReference type="ChEBI" id="CHEBI:15378"/>
        <dbReference type="ChEBI" id="CHEBI:30616"/>
        <dbReference type="ChEBI" id="CHEBI:43474"/>
        <dbReference type="ChEBI" id="CHEBI:456216"/>
        <dbReference type="EC" id="3.6.4.6"/>
    </reaction>
</comment>
<dbReference type="Gramene" id="Pp3c12_11370V3.1">
    <property type="protein sequence ID" value="PAC:32973245.CDS.1"/>
    <property type="gene ID" value="Pp3c12_11370"/>
</dbReference>
<keyword evidence="4" id="KW-0653">Protein transport</keyword>
<dbReference type="PaxDb" id="3218-PP1S391_30V6.1"/>
<dbReference type="GO" id="GO:0005737">
    <property type="term" value="C:cytoplasm"/>
    <property type="evidence" value="ECO:0007669"/>
    <property type="project" value="UniProtKB-SubCell"/>
</dbReference>
<dbReference type="GO" id="GO:0016887">
    <property type="term" value="F:ATP hydrolysis activity"/>
    <property type="evidence" value="ECO:0007669"/>
    <property type="project" value="InterPro"/>
</dbReference>
<dbReference type="PANTHER" id="PTHR23078:SF3">
    <property type="entry name" value="VESICLE-FUSING ATPASE"/>
    <property type="match status" value="1"/>
</dbReference>
<evidence type="ECO:0000313" key="6">
    <source>
        <dbReference type="EnsemblPlants" id="PAC:32973245.CDS.1"/>
    </source>
</evidence>
<dbReference type="PANTHER" id="PTHR23078">
    <property type="entry name" value="VESICULAR-FUSION PROTEIN NSF"/>
    <property type="match status" value="1"/>
</dbReference>
<evidence type="ECO:0000313" key="5">
    <source>
        <dbReference type="EMBL" id="PNR43755.1"/>
    </source>
</evidence>
<keyword evidence="4" id="KW-0479">Metal-binding</keyword>
<reference evidence="6" key="3">
    <citation type="submission" date="2020-12" db="UniProtKB">
        <authorList>
            <consortium name="EnsemblPlants"/>
        </authorList>
    </citation>
    <scope>IDENTIFICATION</scope>
</reference>
<keyword evidence="2 4" id="KW-0547">Nucleotide-binding</keyword>
<keyword evidence="4" id="KW-0460">Magnesium</keyword>
<dbReference type="STRING" id="3218.A0A2K1JQD5"/>
<evidence type="ECO:0000256" key="1">
    <source>
        <dbReference type="ARBA" id="ARBA00006914"/>
    </source>
</evidence>
<dbReference type="EMBL" id="ABEU02000012">
    <property type="protein sequence ID" value="PNR43755.1"/>
    <property type="molecule type" value="Genomic_DNA"/>
</dbReference>
<keyword evidence="3 4" id="KW-0067">ATP-binding</keyword>
<dbReference type="GO" id="GO:0035494">
    <property type="term" value="P:SNARE complex disassembly"/>
    <property type="evidence" value="ECO:0007669"/>
    <property type="project" value="InterPro"/>
</dbReference>
<reference evidence="5 7" key="1">
    <citation type="journal article" date="2008" name="Science">
        <title>The Physcomitrella genome reveals evolutionary insights into the conquest of land by plants.</title>
        <authorList>
            <person name="Rensing S."/>
            <person name="Lang D."/>
            <person name="Zimmer A."/>
            <person name="Terry A."/>
            <person name="Salamov A."/>
            <person name="Shapiro H."/>
            <person name="Nishiyama T."/>
            <person name="Perroud P.-F."/>
            <person name="Lindquist E."/>
            <person name="Kamisugi Y."/>
            <person name="Tanahashi T."/>
            <person name="Sakakibara K."/>
            <person name="Fujita T."/>
            <person name="Oishi K."/>
            <person name="Shin-I T."/>
            <person name="Kuroki Y."/>
            <person name="Toyoda A."/>
            <person name="Suzuki Y."/>
            <person name="Hashimoto A."/>
            <person name="Yamaguchi K."/>
            <person name="Sugano A."/>
            <person name="Kohara Y."/>
            <person name="Fujiyama A."/>
            <person name="Anterola A."/>
            <person name="Aoki S."/>
            <person name="Ashton N."/>
            <person name="Barbazuk W.B."/>
            <person name="Barker E."/>
            <person name="Bennetzen J."/>
            <person name="Bezanilla M."/>
            <person name="Blankenship R."/>
            <person name="Cho S.H."/>
            <person name="Dutcher S."/>
            <person name="Estelle M."/>
            <person name="Fawcett J.A."/>
            <person name="Gundlach H."/>
            <person name="Hanada K."/>
            <person name="Heyl A."/>
            <person name="Hicks K.A."/>
            <person name="Hugh J."/>
            <person name="Lohr M."/>
            <person name="Mayer K."/>
            <person name="Melkozernov A."/>
            <person name="Murata T."/>
            <person name="Nelson D."/>
            <person name="Pils B."/>
            <person name="Prigge M."/>
            <person name="Reiss B."/>
            <person name="Renner T."/>
            <person name="Rombauts S."/>
            <person name="Rushton P."/>
            <person name="Sanderfoot A."/>
            <person name="Schween G."/>
            <person name="Shiu S.-H."/>
            <person name="Stueber K."/>
            <person name="Theodoulou F.L."/>
            <person name="Tu H."/>
            <person name="Van de Peer Y."/>
            <person name="Verrier P.J."/>
            <person name="Waters E."/>
            <person name="Wood A."/>
            <person name="Yang L."/>
            <person name="Cove D."/>
            <person name="Cuming A."/>
            <person name="Hasebe M."/>
            <person name="Lucas S."/>
            <person name="Mishler D.B."/>
            <person name="Reski R."/>
            <person name="Grigoriev I."/>
            <person name="Quatrano R.S."/>
            <person name="Boore J.L."/>
        </authorList>
    </citation>
    <scope>NUCLEOTIDE SEQUENCE [LARGE SCALE GENOMIC DNA]</scope>
    <source>
        <strain evidence="6 7">cv. Gransden 2004</strain>
    </source>
</reference>
<dbReference type="EnsemblPlants" id="Pp3c12_11370V3.1">
    <property type="protein sequence ID" value="PAC:32973245.CDS.1"/>
    <property type="gene ID" value="Pp3c12_11370"/>
</dbReference>
<keyword evidence="7" id="KW-1185">Reference proteome</keyword>
<accession>A0A2K1JQD5</accession>
<dbReference type="GO" id="GO:0015031">
    <property type="term" value="P:protein transport"/>
    <property type="evidence" value="ECO:0007669"/>
    <property type="project" value="UniProtKB-KW"/>
</dbReference>
<name>A0A2K1JQD5_PHYPA</name>
<sequence>MEVQVGIGLPDEIGRVQILSIHSYQMKKNSFLGVDVGLEELGDLVVSGSSSQVVVIGVMLLAVLEVASIDGYSRK</sequence>
<keyword evidence="4" id="KW-0931">ER-Golgi transport</keyword>
<comment type="function">
    <text evidence="4">Required for vesicle-mediated transport. Catalyzes the fusion of transport vesicles within the Golgi cisternae. Is also required for transport from the endoplasmic reticulum to the Golgi stack. Seems to function as a fusion protein required for the delivery of cargo proteins to all compartments of the Golgi stack independent of vesicle origin.</text>
</comment>
<evidence type="ECO:0000256" key="4">
    <source>
        <dbReference type="RuleBase" id="RU367045"/>
    </source>
</evidence>
<dbReference type="InterPro" id="IPR039812">
    <property type="entry name" value="Vesicle-fus_ATPase"/>
</dbReference>
<comment type="subcellular location">
    <subcellularLocation>
        <location evidence="4">Cytoplasm</location>
    </subcellularLocation>
</comment>
<keyword evidence="4" id="KW-0813">Transport</keyword>
<evidence type="ECO:0000256" key="2">
    <source>
        <dbReference type="ARBA" id="ARBA00022741"/>
    </source>
</evidence>
<dbReference type="EC" id="3.6.4.6" evidence="4"/>
<dbReference type="Proteomes" id="UP000006727">
    <property type="component" value="Chromosome 12"/>
</dbReference>
<organism evidence="5">
    <name type="scientific">Physcomitrium patens</name>
    <name type="common">Spreading-leaved earth moss</name>
    <name type="synonym">Physcomitrella patens</name>
    <dbReference type="NCBI Taxonomy" id="3218"/>
    <lineage>
        <taxon>Eukaryota</taxon>
        <taxon>Viridiplantae</taxon>
        <taxon>Streptophyta</taxon>
        <taxon>Embryophyta</taxon>
        <taxon>Bryophyta</taxon>
        <taxon>Bryophytina</taxon>
        <taxon>Bryopsida</taxon>
        <taxon>Funariidae</taxon>
        <taxon>Funariales</taxon>
        <taxon>Funariaceae</taxon>
        <taxon>Physcomitrium</taxon>
    </lineage>
</organism>
<evidence type="ECO:0000313" key="7">
    <source>
        <dbReference type="Proteomes" id="UP000006727"/>
    </source>
</evidence>
<proteinExistence type="inferred from homology"/>
<gene>
    <name evidence="5" type="ORF">PHYPA_016137</name>
</gene>
<comment type="cofactor">
    <cofactor evidence="4">
        <name>Mg(2+)</name>
        <dbReference type="ChEBI" id="CHEBI:18420"/>
    </cofactor>
    <text evidence="4">Binds 1 Mg(2+) ion per subunit.</text>
</comment>
<dbReference type="AlphaFoldDB" id="A0A2K1JQD5"/>
<reference evidence="5 7" key="2">
    <citation type="journal article" date="2018" name="Plant J.">
        <title>The Physcomitrella patens chromosome-scale assembly reveals moss genome structure and evolution.</title>
        <authorList>
            <person name="Lang D."/>
            <person name="Ullrich K.K."/>
            <person name="Murat F."/>
            <person name="Fuchs J."/>
            <person name="Jenkins J."/>
            <person name="Haas F.B."/>
            <person name="Piednoel M."/>
            <person name="Gundlach H."/>
            <person name="Van Bel M."/>
            <person name="Meyberg R."/>
            <person name="Vives C."/>
            <person name="Morata J."/>
            <person name="Symeonidi A."/>
            <person name="Hiss M."/>
            <person name="Muchero W."/>
            <person name="Kamisugi Y."/>
            <person name="Saleh O."/>
            <person name="Blanc G."/>
            <person name="Decker E.L."/>
            <person name="van Gessel N."/>
            <person name="Grimwood J."/>
            <person name="Hayes R.D."/>
            <person name="Graham S.W."/>
            <person name="Gunter L.E."/>
            <person name="McDaniel S.F."/>
            <person name="Hoernstein S.N.W."/>
            <person name="Larsson A."/>
            <person name="Li F.W."/>
            <person name="Perroud P.F."/>
            <person name="Phillips J."/>
            <person name="Ranjan P."/>
            <person name="Rokshar D.S."/>
            <person name="Rothfels C.J."/>
            <person name="Schneider L."/>
            <person name="Shu S."/>
            <person name="Stevenson D.W."/>
            <person name="Thummler F."/>
            <person name="Tillich M."/>
            <person name="Villarreal Aguilar J.C."/>
            <person name="Widiez T."/>
            <person name="Wong G.K."/>
            <person name="Wymore A."/>
            <person name="Zhang Y."/>
            <person name="Zimmer A.D."/>
            <person name="Quatrano R.S."/>
            <person name="Mayer K.F.X."/>
            <person name="Goodstein D."/>
            <person name="Casacuberta J.M."/>
            <person name="Vandepoele K."/>
            <person name="Reski R."/>
            <person name="Cuming A.C."/>
            <person name="Tuskan G.A."/>
            <person name="Maumus F."/>
            <person name="Salse J."/>
            <person name="Schmutz J."/>
            <person name="Rensing S.A."/>
        </authorList>
    </citation>
    <scope>NUCLEOTIDE SEQUENCE [LARGE SCALE GENOMIC DNA]</scope>
    <source>
        <strain evidence="6 7">cv. Gransden 2004</strain>
    </source>
</reference>
<dbReference type="InParanoid" id="A0A2K1JQD5"/>
<evidence type="ECO:0000256" key="3">
    <source>
        <dbReference type="ARBA" id="ARBA00022840"/>
    </source>
</evidence>